<keyword evidence="2" id="KW-1185">Reference proteome</keyword>
<proteinExistence type="predicted"/>
<name>A0A844Z4J8_9SPHN</name>
<evidence type="ECO:0000313" key="1">
    <source>
        <dbReference type="EMBL" id="MXO82648.1"/>
    </source>
</evidence>
<reference evidence="1 2" key="1">
    <citation type="submission" date="2019-12" db="EMBL/GenBank/DDBJ databases">
        <title>Genomic-based taxomic classification of the family Erythrobacteraceae.</title>
        <authorList>
            <person name="Xu L."/>
        </authorList>
    </citation>
    <scope>NUCLEOTIDE SEQUENCE [LARGE SCALE GENOMIC DNA]</scope>
    <source>
        <strain evidence="1 2">KCTC 42006</strain>
    </source>
</reference>
<comment type="caution">
    <text evidence="1">The sequence shown here is derived from an EMBL/GenBank/DDBJ whole genome shotgun (WGS) entry which is preliminary data.</text>
</comment>
<accession>A0A844Z4J8</accession>
<dbReference type="Proteomes" id="UP000460290">
    <property type="component" value="Unassembled WGS sequence"/>
</dbReference>
<sequence length="138" mass="15170">MPIENSLSTDESNEADLLIPDMLAGMIKPIAALISDDVTKAAATALRDDVAQFTCDLNDISPHQECVRSGGEIANLCNTYQTSISEDEYAERQHKSYAETVYSAAVTAWREALQKWSEPMSALSLQPKPISQRFCSVK</sequence>
<dbReference type="AlphaFoldDB" id="A0A844Z4J8"/>
<gene>
    <name evidence="1" type="ORF">GRI35_04580</name>
</gene>
<protein>
    <submittedName>
        <fullName evidence="1">Uncharacterized protein</fullName>
    </submittedName>
</protein>
<dbReference type="RefSeq" id="WP_160613076.1">
    <property type="nucleotide sequence ID" value="NZ_JAUFQM010000001.1"/>
</dbReference>
<evidence type="ECO:0000313" key="2">
    <source>
        <dbReference type="Proteomes" id="UP000460290"/>
    </source>
</evidence>
<dbReference type="EMBL" id="WTYZ01000001">
    <property type="protein sequence ID" value="MXO82648.1"/>
    <property type="molecule type" value="Genomic_DNA"/>
</dbReference>
<organism evidence="1 2">
    <name type="scientific">Pontixanthobacter aestiaquae</name>
    <dbReference type="NCBI Taxonomy" id="1509367"/>
    <lineage>
        <taxon>Bacteria</taxon>
        <taxon>Pseudomonadati</taxon>
        <taxon>Pseudomonadota</taxon>
        <taxon>Alphaproteobacteria</taxon>
        <taxon>Sphingomonadales</taxon>
        <taxon>Erythrobacteraceae</taxon>
        <taxon>Pontixanthobacter</taxon>
    </lineage>
</organism>